<sequence length="84" mass="9006">MDVEQRGKKGSVVVCEVEWFGLGCGGALSAGGGAQGANQAVHTRSIQMELPLGGRLQDAFWVLGSRCMELVPHRRIPLVRMENG</sequence>
<reference evidence="1 2" key="1">
    <citation type="submission" date="2024-04" db="EMBL/GenBank/DDBJ databases">
        <authorList>
            <person name="Waldvogel A.-M."/>
            <person name="Schoenle A."/>
        </authorList>
    </citation>
    <scope>NUCLEOTIDE SEQUENCE [LARGE SCALE GENOMIC DNA]</scope>
</reference>
<name>A0AAV2KZM7_KNICA</name>
<organism evidence="1 2">
    <name type="scientific">Knipowitschia caucasica</name>
    <name type="common">Caucasian dwarf goby</name>
    <name type="synonym">Pomatoschistus caucasicus</name>
    <dbReference type="NCBI Taxonomy" id="637954"/>
    <lineage>
        <taxon>Eukaryota</taxon>
        <taxon>Metazoa</taxon>
        <taxon>Chordata</taxon>
        <taxon>Craniata</taxon>
        <taxon>Vertebrata</taxon>
        <taxon>Euteleostomi</taxon>
        <taxon>Actinopterygii</taxon>
        <taxon>Neopterygii</taxon>
        <taxon>Teleostei</taxon>
        <taxon>Neoteleostei</taxon>
        <taxon>Acanthomorphata</taxon>
        <taxon>Gobiaria</taxon>
        <taxon>Gobiiformes</taxon>
        <taxon>Gobioidei</taxon>
        <taxon>Gobiidae</taxon>
        <taxon>Gobiinae</taxon>
        <taxon>Knipowitschia</taxon>
    </lineage>
</organism>
<evidence type="ECO:0000313" key="2">
    <source>
        <dbReference type="Proteomes" id="UP001497482"/>
    </source>
</evidence>
<dbReference type="Proteomes" id="UP001497482">
    <property type="component" value="Chromosome 20"/>
</dbReference>
<protein>
    <submittedName>
        <fullName evidence="1">Uncharacterized protein</fullName>
    </submittedName>
</protein>
<dbReference type="AlphaFoldDB" id="A0AAV2KZM7"/>
<proteinExistence type="predicted"/>
<dbReference type="EMBL" id="OZ035842">
    <property type="protein sequence ID" value="CAL1595520.1"/>
    <property type="molecule type" value="Genomic_DNA"/>
</dbReference>
<keyword evidence="2" id="KW-1185">Reference proteome</keyword>
<accession>A0AAV2KZM7</accession>
<evidence type="ECO:0000313" key="1">
    <source>
        <dbReference type="EMBL" id="CAL1595520.1"/>
    </source>
</evidence>
<gene>
    <name evidence="1" type="ORF">KC01_LOCUS24314</name>
</gene>